<dbReference type="GO" id="GO:0005975">
    <property type="term" value="P:carbohydrate metabolic process"/>
    <property type="evidence" value="ECO:0007669"/>
    <property type="project" value="InterPro"/>
</dbReference>
<dbReference type="AlphaFoldDB" id="A0A6H0KUR3"/>
<dbReference type="PROSITE" id="PS01095">
    <property type="entry name" value="GH18_1"/>
    <property type="match status" value="1"/>
</dbReference>
<accession>A0A6H0KUR3</accession>
<evidence type="ECO:0000313" key="2">
    <source>
        <dbReference type="EMBL" id="QIU97180.1"/>
    </source>
</evidence>
<protein>
    <recommendedName>
        <fullName evidence="4">Endoglycosidase</fullName>
    </recommendedName>
</protein>
<evidence type="ECO:0000313" key="3">
    <source>
        <dbReference type="Proteomes" id="UP000501780"/>
    </source>
</evidence>
<gene>
    <name evidence="2" type="ORF">BacF7301_24835</name>
</gene>
<dbReference type="InterPro" id="IPR001579">
    <property type="entry name" value="Glyco_hydro_18_chit_AS"/>
</dbReference>
<dbReference type="RefSeq" id="WP_167966877.1">
    <property type="nucleotide sequence ID" value="NZ_CP050831.1"/>
</dbReference>
<feature type="chain" id="PRO_5026329260" description="Endoglycosidase" evidence="1">
    <location>
        <begin position="19"/>
        <end position="332"/>
    </location>
</feature>
<reference evidence="2 3" key="1">
    <citation type="submission" date="2020-03" db="EMBL/GenBank/DDBJ databases">
        <title>Genomic analysis of Bacteroides faecium CBA7301.</title>
        <authorList>
            <person name="Kim J."/>
            <person name="Roh S.W."/>
        </authorList>
    </citation>
    <scope>NUCLEOTIDE SEQUENCE [LARGE SCALE GENOMIC DNA]</scope>
    <source>
        <strain evidence="2 3">CBA7301</strain>
    </source>
</reference>
<evidence type="ECO:0008006" key="4">
    <source>
        <dbReference type="Google" id="ProtNLM"/>
    </source>
</evidence>
<dbReference type="InterPro" id="IPR032320">
    <property type="entry name" value="GH18_BT1044-like"/>
</dbReference>
<dbReference type="EMBL" id="CP050831">
    <property type="protein sequence ID" value="QIU97180.1"/>
    <property type="molecule type" value="Genomic_DNA"/>
</dbReference>
<keyword evidence="1" id="KW-0732">Signal</keyword>
<dbReference type="Proteomes" id="UP000501780">
    <property type="component" value="Chromosome"/>
</dbReference>
<dbReference type="SUPFAM" id="SSF51445">
    <property type="entry name" value="(Trans)glycosidases"/>
    <property type="match status" value="1"/>
</dbReference>
<dbReference type="InterPro" id="IPR017853">
    <property type="entry name" value="GH"/>
</dbReference>
<name>A0A6H0KUR3_9BACE</name>
<sequence length="332" mass="36942">MKKIIYLLLIAFSVVNVACETDIEHTVLHETQPKVGSPEYYANLRAYKKSEHSIAYGWWGRSGTTGTSEMSSRYIALPDSIDIVSLWSGRPKTEADWEELRFCQQVKGTRFVTCMFGSAVDGLMRKNFPELCTDEANLWDAIDAVAVSINDSVKKYGLDGFDLDYEPNYGDGGVFGKGGGGIDEGGDKYTQRLFFALSQFMGPQSGTGKLLIIDGEFEPGIEPQIDYYVSQAYGTNSFSDLQTKYETFGKGACPTYKFVCAENMEQYSSKGAEFFYNGENIGSVLGMAMWNPKQGRKGGFSGYILESDFASKPYTPYYYIRTGIQIQNPALK</sequence>
<evidence type="ECO:0000256" key="1">
    <source>
        <dbReference type="SAM" id="SignalP"/>
    </source>
</evidence>
<organism evidence="2 3">
    <name type="scientific">Bacteroides faecium</name>
    <dbReference type="NCBI Taxonomy" id="2715212"/>
    <lineage>
        <taxon>Bacteria</taxon>
        <taxon>Pseudomonadati</taxon>
        <taxon>Bacteroidota</taxon>
        <taxon>Bacteroidia</taxon>
        <taxon>Bacteroidales</taxon>
        <taxon>Bacteroidaceae</taxon>
        <taxon>Bacteroides</taxon>
    </lineage>
</organism>
<dbReference type="Gene3D" id="3.20.20.80">
    <property type="entry name" value="Glycosidases"/>
    <property type="match status" value="1"/>
</dbReference>
<dbReference type="GO" id="GO:0004553">
    <property type="term" value="F:hydrolase activity, hydrolyzing O-glycosyl compounds"/>
    <property type="evidence" value="ECO:0007669"/>
    <property type="project" value="InterPro"/>
</dbReference>
<proteinExistence type="predicted"/>
<dbReference type="Pfam" id="PF16141">
    <property type="entry name" value="GH18_BT1044-like"/>
    <property type="match status" value="1"/>
</dbReference>
<feature type="signal peptide" evidence="1">
    <location>
        <begin position="1"/>
        <end position="18"/>
    </location>
</feature>
<dbReference type="KEGG" id="bfc:BacF7301_24835"/>
<keyword evidence="3" id="KW-1185">Reference proteome</keyword>